<comment type="caution">
    <text evidence="1">The sequence shown here is derived from an EMBL/GenBank/DDBJ whole genome shotgun (WGS) entry which is preliminary data.</text>
</comment>
<sequence length="315" mass="35436">MPGLVVNRTQPDMVKSVIIENPQLELDLLRRFAALRQDGRTGGTVGIDYDINGNIINADDYGAETKTAQNLITQLQGLSLYWNDNCPWHESLATFYDFGSALLMLESIRKELGDAAFRNSKVVFEELLFGLDFKKIERFKNVNFAPNEPPHHVITKAYSIPRDGSLPETKPSLRSLSQNTKEVLLNLQLYKNSNALLSWVIERPARELQLLREIAGSDGQADNISSADMRSSAFQDKLRQLEGYRLYTNDPGEDATQADLNNAYALLRNISGRFTLEQTNVLLTEKMSPDNGRRTIQGGQVLYGNYAEAKNFDVK</sequence>
<keyword evidence="2" id="KW-1185">Reference proteome</keyword>
<gene>
    <name evidence="1" type="ORF">NO2_1255</name>
</gene>
<accession>A0A388TJ24</accession>
<name>A0A388TJ24_9BACT</name>
<dbReference type="EMBL" id="BGZO01000046">
    <property type="protein sequence ID" value="GBR76758.1"/>
    <property type="molecule type" value="Genomic_DNA"/>
</dbReference>
<dbReference type="AlphaFoldDB" id="A0A388TJ24"/>
<evidence type="ECO:0000313" key="2">
    <source>
        <dbReference type="Proteomes" id="UP000275925"/>
    </source>
</evidence>
<proteinExistence type="predicted"/>
<protein>
    <submittedName>
        <fullName evidence="1">Uncharacterized protein</fullName>
    </submittedName>
</protein>
<evidence type="ECO:0000313" key="1">
    <source>
        <dbReference type="EMBL" id="GBR76758.1"/>
    </source>
</evidence>
<reference evidence="1 2" key="1">
    <citation type="journal article" date="2019" name="ISME J.">
        <title>Genome analyses of uncultured TG2/ZB3 bacteria in 'Margulisbacteria' specifically attached to ectosymbiotic spirochetes of protists in the termite gut.</title>
        <authorList>
            <person name="Utami Y.D."/>
            <person name="Kuwahara H."/>
            <person name="Igai K."/>
            <person name="Murakami T."/>
            <person name="Sugaya K."/>
            <person name="Morikawa T."/>
            <person name="Nagura Y."/>
            <person name="Yuki M."/>
            <person name="Deevong P."/>
            <person name="Inoue T."/>
            <person name="Kihara K."/>
            <person name="Lo N."/>
            <person name="Yamada A."/>
            <person name="Ohkuma M."/>
            <person name="Hongoh Y."/>
        </authorList>
    </citation>
    <scope>NUCLEOTIDE SEQUENCE [LARGE SCALE GENOMIC DNA]</scope>
    <source>
        <strain evidence="1">NkOx7-02</strain>
    </source>
</reference>
<dbReference type="Proteomes" id="UP000275925">
    <property type="component" value="Unassembled WGS sequence"/>
</dbReference>
<organism evidence="1 2">
    <name type="scientific">Candidatus Termititenax persephonae</name>
    <dbReference type="NCBI Taxonomy" id="2218525"/>
    <lineage>
        <taxon>Bacteria</taxon>
        <taxon>Bacillati</taxon>
        <taxon>Candidatus Margulisiibacteriota</taxon>
        <taxon>Candidatus Termititenacia</taxon>
        <taxon>Candidatus Termititenacales</taxon>
        <taxon>Candidatus Termititenacaceae</taxon>
        <taxon>Candidatus Termititenax</taxon>
    </lineage>
</organism>